<reference evidence="2" key="1">
    <citation type="journal article" date="2019" name="Int. J. Syst. Evol. Microbiol.">
        <title>The Global Catalogue of Microorganisms (GCM) 10K type strain sequencing project: providing services to taxonomists for standard genome sequencing and annotation.</title>
        <authorList>
            <consortium name="The Broad Institute Genomics Platform"/>
            <consortium name="The Broad Institute Genome Sequencing Center for Infectious Disease"/>
            <person name="Wu L."/>
            <person name="Ma J."/>
        </authorList>
    </citation>
    <scope>NUCLEOTIDE SEQUENCE [LARGE SCALE GENOMIC DNA]</scope>
    <source>
        <strain evidence="2">KCTC 42217</strain>
    </source>
</reference>
<evidence type="ECO:0000313" key="2">
    <source>
        <dbReference type="Proteomes" id="UP001597387"/>
    </source>
</evidence>
<organism evidence="1 2">
    <name type="scientific">Paradesertivirga mongoliensis</name>
    <dbReference type="NCBI Taxonomy" id="2100740"/>
    <lineage>
        <taxon>Bacteria</taxon>
        <taxon>Pseudomonadati</taxon>
        <taxon>Bacteroidota</taxon>
        <taxon>Sphingobacteriia</taxon>
        <taxon>Sphingobacteriales</taxon>
        <taxon>Sphingobacteriaceae</taxon>
        <taxon>Paradesertivirga</taxon>
    </lineage>
</organism>
<dbReference type="PROSITE" id="PS51257">
    <property type="entry name" value="PROKAR_LIPOPROTEIN"/>
    <property type="match status" value="1"/>
</dbReference>
<comment type="caution">
    <text evidence="1">The sequence shown here is derived from an EMBL/GenBank/DDBJ whole genome shotgun (WGS) entry which is preliminary data.</text>
</comment>
<gene>
    <name evidence="1" type="ORF">ACFSJU_14130</name>
</gene>
<dbReference type="Proteomes" id="UP001597387">
    <property type="component" value="Unassembled WGS sequence"/>
</dbReference>
<protein>
    <submittedName>
        <fullName evidence="1">Uncharacterized protein</fullName>
    </submittedName>
</protein>
<dbReference type="RefSeq" id="WP_255900707.1">
    <property type="nucleotide sequence ID" value="NZ_JAFMZO010000002.1"/>
</dbReference>
<evidence type="ECO:0000313" key="1">
    <source>
        <dbReference type="EMBL" id="MFD2163543.1"/>
    </source>
</evidence>
<sequence length="153" mass="17091">MKYAVVILLAFVFTSCNTDHKTGSADAQTDSAVLLTQEKTLCFLRLEGASKRDSSIIHIKINGDSIDGTFNHLPYEKDSRKGTIAGTRKDDTIRALWSFMQEGMNDTISVEFLIKDDALYQKTFGFDKNTGRQKLTDTSTFSIKYRAVDCPSS</sequence>
<name>A0ABW4ZN20_9SPHI</name>
<proteinExistence type="predicted"/>
<accession>A0ABW4ZN20</accession>
<keyword evidence="2" id="KW-1185">Reference proteome</keyword>
<dbReference type="EMBL" id="JBHUHZ010000002">
    <property type="protein sequence ID" value="MFD2163543.1"/>
    <property type="molecule type" value="Genomic_DNA"/>
</dbReference>